<dbReference type="EMBL" id="HACG01005334">
    <property type="protein sequence ID" value="CEK52199.1"/>
    <property type="molecule type" value="Transcribed_RNA"/>
</dbReference>
<accession>A0A0B6Y9R9</accession>
<dbReference type="SUPFAM" id="SSF50978">
    <property type="entry name" value="WD40 repeat-like"/>
    <property type="match status" value="1"/>
</dbReference>
<dbReference type="InterPro" id="IPR015943">
    <property type="entry name" value="WD40/YVTN_repeat-like_dom_sf"/>
</dbReference>
<name>A0A0B6Y9R9_9EUPU</name>
<dbReference type="InterPro" id="IPR001680">
    <property type="entry name" value="WD40_rpt"/>
</dbReference>
<evidence type="ECO:0000313" key="4">
    <source>
        <dbReference type="EMBL" id="CEK52199.1"/>
    </source>
</evidence>
<gene>
    <name evidence="5" type="primary">ORF15869</name>
    <name evidence="4" type="synonym">ORF15861</name>
</gene>
<sequence>MNSDDCPNSQEYVSANISETYTIAHSNVTENCISSFSGENIILVNPTFEIEDGQQKDISAAAVECESYITSASKFQHENQFDISSTNNQQQTNVIFPSDTVAFTEEKQSLLSNINDSKDSELTGRINPSEIIHGEEIGSYNSVSSKIDVKDATIEESSHLLPETEQIHSAMEIEHDQQQPHFSDVNMDVRAGEYPPLLTSEHGYDNLAFIGPVLPLYSGLETQERTSFSDQDIPVPTSTCSQREYMSVADDRRYNLSVESVPRLVATAFSDLQGDCENFLRGCKWSPDGNCILTNSNDNCLRTYYPFDSTITDEFGHNKKMVANVKMKECSQVYDFAWQPQANLSGSDFGRIACTCSGIPIHLWDASTGEIVANYRAYDQFDEITAAYSLAFSLDGKEIYAGYNKAIRIFNADYPVRACRTVKTYDSQRKEGQTGIISCFTFSPDGNGLYVAGSYSRHIGMYDSTCDKLVCLMQGQHGGITHLMFSKDATKLYSGGRKDAEILCWDIRNMDKILFSALRDVKTNQRMYFDLSQSGRYLVSGNNDGTVAFWDTLQPVEEINGDSFLKPCSQFQAHGDCVNGVSFNHSYNMIATASGQRHFHNFDDSDSSDSTDENNSVKVKTLDFSLRLWQIPLLI</sequence>
<dbReference type="Gene3D" id="2.130.10.10">
    <property type="entry name" value="YVTN repeat-like/Quinoprotein amine dehydrogenase"/>
    <property type="match status" value="2"/>
</dbReference>
<dbReference type="EMBL" id="HACG01005335">
    <property type="protein sequence ID" value="CEK52200.1"/>
    <property type="molecule type" value="Transcribed_RNA"/>
</dbReference>
<evidence type="ECO:0000313" key="5">
    <source>
        <dbReference type="EMBL" id="CEK52200.1"/>
    </source>
</evidence>
<dbReference type="AlphaFoldDB" id="A0A0B6Y9R9"/>
<feature type="repeat" description="WD" evidence="3">
    <location>
        <begin position="531"/>
        <end position="551"/>
    </location>
</feature>
<keyword evidence="3" id="KW-0853">WD repeat</keyword>
<comment type="similarity">
    <text evidence="1">Belongs to the TCAB1 family.</text>
</comment>
<dbReference type="InterPro" id="IPR036322">
    <property type="entry name" value="WD40_repeat_dom_sf"/>
</dbReference>
<protein>
    <recommendedName>
        <fullName evidence="2">WD repeat-containing protein 79</fullName>
    </recommendedName>
</protein>
<reference evidence="5" key="1">
    <citation type="submission" date="2014-12" db="EMBL/GenBank/DDBJ databases">
        <title>Insight into the proteome of Arion vulgaris.</title>
        <authorList>
            <person name="Aradska J."/>
            <person name="Bulat T."/>
            <person name="Smidak R."/>
            <person name="Sarate P."/>
            <person name="Gangsoo J."/>
            <person name="Sialana F."/>
            <person name="Bilban M."/>
            <person name="Lubec G."/>
        </authorList>
    </citation>
    <scope>NUCLEOTIDE SEQUENCE</scope>
    <source>
        <tissue evidence="5">Skin</tissue>
    </source>
</reference>
<organism evidence="5">
    <name type="scientific">Arion vulgaris</name>
    <dbReference type="NCBI Taxonomy" id="1028688"/>
    <lineage>
        <taxon>Eukaryota</taxon>
        <taxon>Metazoa</taxon>
        <taxon>Spiralia</taxon>
        <taxon>Lophotrochozoa</taxon>
        <taxon>Mollusca</taxon>
        <taxon>Gastropoda</taxon>
        <taxon>Heterobranchia</taxon>
        <taxon>Euthyneura</taxon>
        <taxon>Panpulmonata</taxon>
        <taxon>Eupulmonata</taxon>
        <taxon>Stylommatophora</taxon>
        <taxon>Helicina</taxon>
        <taxon>Arionoidea</taxon>
        <taxon>Arionidae</taxon>
        <taxon>Arion</taxon>
    </lineage>
</organism>
<dbReference type="PANTHER" id="PTHR13211">
    <property type="entry name" value="TELOMERASE CAJAL BODY PROTEIN 1"/>
    <property type="match status" value="1"/>
</dbReference>
<evidence type="ECO:0000256" key="3">
    <source>
        <dbReference type="PROSITE-ProRule" id="PRU00221"/>
    </source>
</evidence>
<dbReference type="PROSITE" id="PS50082">
    <property type="entry name" value="WD_REPEATS_2"/>
    <property type="match status" value="1"/>
</dbReference>
<proteinExistence type="inferred from homology"/>
<dbReference type="InterPro" id="IPR051150">
    <property type="entry name" value="SWT21/TCAB1_mRNA_Telomere"/>
</dbReference>
<dbReference type="PANTHER" id="PTHR13211:SF0">
    <property type="entry name" value="TELOMERASE CAJAL BODY PROTEIN 1"/>
    <property type="match status" value="1"/>
</dbReference>
<dbReference type="GO" id="GO:0030576">
    <property type="term" value="P:Cajal body organization"/>
    <property type="evidence" value="ECO:0007669"/>
    <property type="project" value="TreeGrafter"/>
</dbReference>
<dbReference type="GO" id="GO:0003723">
    <property type="term" value="F:RNA binding"/>
    <property type="evidence" value="ECO:0007669"/>
    <property type="project" value="TreeGrafter"/>
</dbReference>
<dbReference type="SMART" id="SM00320">
    <property type="entry name" value="WD40"/>
    <property type="match status" value="6"/>
</dbReference>
<dbReference type="Pfam" id="PF00400">
    <property type="entry name" value="WD40"/>
    <property type="match status" value="4"/>
</dbReference>
<dbReference type="GO" id="GO:0015030">
    <property type="term" value="C:Cajal body"/>
    <property type="evidence" value="ECO:0007669"/>
    <property type="project" value="TreeGrafter"/>
</dbReference>
<evidence type="ECO:0000256" key="2">
    <source>
        <dbReference type="ARBA" id="ARBA00041558"/>
    </source>
</evidence>
<evidence type="ECO:0000256" key="1">
    <source>
        <dbReference type="ARBA" id="ARBA00038279"/>
    </source>
</evidence>